<evidence type="ECO:0000313" key="2">
    <source>
        <dbReference type="Proteomes" id="UP000266934"/>
    </source>
</evidence>
<proteinExistence type="predicted"/>
<accession>A0A348G4E5</accession>
<gene>
    <name evidence="1" type="ORF">BLTE_31130</name>
</gene>
<sequence length="65" mass="7142">MDETDRIGWSAEAVHALRELANERVPVHMISMRLKRPVESIMAKLNELGLTTALSGEAGAQRRAG</sequence>
<name>A0A348G4E5_9HYPH</name>
<dbReference type="EMBL" id="AP018907">
    <property type="protein sequence ID" value="BBF94428.1"/>
    <property type="molecule type" value="Genomic_DNA"/>
</dbReference>
<evidence type="ECO:0008006" key="3">
    <source>
        <dbReference type="Google" id="ProtNLM"/>
    </source>
</evidence>
<dbReference type="RefSeq" id="WP_126401526.1">
    <property type="nucleotide sequence ID" value="NZ_AP018907.1"/>
</dbReference>
<reference evidence="1 2" key="1">
    <citation type="submission" date="2018-08" db="EMBL/GenBank/DDBJ databases">
        <title>Complete genome sequencing of Blastochloris tepida GI.</title>
        <authorList>
            <person name="Tsukatani Y."/>
            <person name="Mori H."/>
        </authorList>
    </citation>
    <scope>NUCLEOTIDE SEQUENCE [LARGE SCALE GENOMIC DNA]</scope>
    <source>
        <strain evidence="1 2">GI</strain>
    </source>
</reference>
<keyword evidence="2" id="KW-1185">Reference proteome</keyword>
<dbReference type="OrthoDB" id="7960754at2"/>
<dbReference type="Proteomes" id="UP000266934">
    <property type="component" value="Chromosome"/>
</dbReference>
<evidence type="ECO:0000313" key="1">
    <source>
        <dbReference type="EMBL" id="BBF94428.1"/>
    </source>
</evidence>
<dbReference type="KEGG" id="blag:BLTE_31130"/>
<protein>
    <recommendedName>
        <fullName evidence="3">Resolvase/invertase-type recombinase catalytic domain-containing protein</fullName>
    </recommendedName>
</protein>
<organism evidence="1 2">
    <name type="scientific">Blastochloris tepida</name>
    <dbReference type="NCBI Taxonomy" id="2233851"/>
    <lineage>
        <taxon>Bacteria</taxon>
        <taxon>Pseudomonadati</taxon>
        <taxon>Pseudomonadota</taxon>
        <taxon>Alphaproteobacteria</taxon>
        <taxon>Hyphomicrobiales</taxon>
        <taxon>Blastochloridaceae</taxon>
        <taxon>Blastochloris</taxon>
    </lineage>
</organism>
<dbReference type="AlphaFoldDB" id="A0A348G4E5"/>